<dbReference type="EMBL" id="SNRY01006471">
    <property type="protein sequence ID" value="KAA6312516.1"/>
    <property type="molecule type" value="Genomic_DNA"/>
</dbReference>
<reference evidence="1" key="1">
    <citation type="submission" date="2019-03" db="EMBL/GenBank/DDBJ databases">
        <title>Single cell metagenomics reveals metabolic interactions within the superorganism composed of flagellate Streblomastix strix and complex community of Bacteroidetes bacteria on its surface.</title>
        <authorList>
            <person name="Treitli S.C."/>
            <person name="Kolisko M."/>
            <person name="Husnik F."/>
            <person name="Keeling P."/>
            <person name="Hampl V."/>
        </authorList>
    </citation>
    <scope>NUCLEOTIDE SEQUENCE</scope>
    <source>
        <strain evidence="1">STM</strain>
    </source>
</reference>
<accession>A0A5J4PSB0</accession>
<comment type="caution">
    <text evidence="1">The sequence shown here is derived from an EMBL/GenBank/DDBJ whole genome shotgun (WGS) entry which is preliminary data.</text>
</comment>
<protein>
    <submittedName>
        <fullName evidence="1">Uncharacterized protein</fullName>
    </submittedName>
</protein>
<gene>
    <name evidence="1" type="ORF">EZS27_036568</name>
</gene>
<name>A0A5J4PSB0_9ZZZZ</name>
<sequence length="148" mass="16389">MEAQNPNQVAITGANIYLGLNILFETSYSQPTIRGIAFDVTITNLTKENRFFNAPFFKLSVPSKNGIDTFVMTNIVGKSLNFPKKLEYGEAASQTYLISANSKEIYDGAIAIIPNATIQVIISTTIGEVYKSNEYSVAKLLENFKYAR</sequence>
<organism evidence="1">
    <name type="scientific">termite gut metagenome</name>
    <dbReference type="NCBI Taxonomy" id="433724"/>
    <lineage>
        <taxon>unclassified sequences</taxon>
        <taxon>metagenomes</taxon>
        <taxon>organismal metagenomes</taxon>
    </lineage>
</organism>
<dbReference type="AlphaFoldDB" id="A0A5J4PSB0"/>
<evidence type="ECO:0000313" key="1">
    <source>
        <dbReference type="EMBL" id="KAA6312516.1"/>
    </source>
</evidence>
<proteinExistence type="predicted"/>